<evidence type="ECO:0000313" key="2">
    <source>
        <dbReference type="EMBL" id="KAL0061009.1"/>
    </source>
</evidence>
<feature type="compositionally biased region" description="Basic and acidic residues" evidence="1">
    <location>
        <begin position="88"/>
        <end position="102"/>
    </location>
</feature>
<feature type="compositionally biased region" description="Pro residues" evidence="1">
    <location>
        <begin position="54"/>
        <end position="69"/>
    </location>
</feature>
<keyword evidence="3" id="KW-1185">Reference proteome</keyword>
<accession>A0ABR2ZIH5</accession>
<dbReference type="Proteomes" id="UP001437256">
    <property type="component" value="Unassembled WGS sequence"/>
</dbReference>
<protein>
    <submittedName>
        <fullName evidence="2">Uncharacterized protein</fullName>
    </submittedName>
</protein>
<sequence length="227" mass="24485">MSLLSSVLSTPSSLASLTAVPTIFKTPSKKQHALTGIPAPAPLQVQMALGEGSEPPPPPTSFPPTPSPTPSRKRKSATTGRLNVSKRWNFDDKAKIRDEGRRHSTHTYVSDDGAILSIGSQQDILEMLEQTNATDNANYAQSSASEHIGSDPFASEHSTVSNTAHLNQTPGAGPSQLPLEGQGARDSPFEIEDDGPRKRRKLREDTKPPKCNICGMPEFEPHICELE</sequence>
<feature type="compositionally biased region" description="Polar residues" evidence="1">
    <location>
        <begin position="156"/>
        <end position="170"/>
    </location>
</feature>
<name>A0ABR2ZIH5_9AGAR</name>
<dbReference type="EMBL" id="JBBXMP010000151">
    <property type="protein sequence ID" value="KAL0061009.1"/>
    <property type="molecule type" value="Genomic_DNA"/>
</dbReference>
<gene>
    <name evidence="2" type="ORF">AAF712_012182</name>
</gene>
<feature type="region of interest" description="Disordered" evidence="1">
    <location>
        <begin position="142"/>
        <end position="209"/>
    </location>
</feature>
<evidence type="ECO:0000313" key="3">
    <source>
        <dbReference type="Proteomes" id="UP001437256"/>
    </source>
</evidence>
<proteinExistence type="predicted"/>
<evidence type="ECO:0000256" key="1">
    <source>
        <dbReference type="SAM" id="MobiDB-lite"/>
    </source>
</evidence>
<feature type="region of interest" description="Disordered" evidence="1">
    <location>
        <begin position="45"/>
        <end position="105"/>
    </location>
</feature>
<organism evidence="2 3">
    <name type="scientific">Marasmius tenuissimus</name>
    <dbReference type="NCBI Taxonomy" id="585030"/>
    <lineage>
        <taxon>Eukaryota</taxon>
        <taxon>Fungi</taxon>
        <taxon>Dikarya</taxon>
        <taxon>Basidiomycota</taxon>
        <taxon>Agaricomycotina</taxon>
        <taxon>Agaricomycetes</taxon>
        <taxon>Agaricomycetidae</taxon>
        <taxon>Agaricales</taxon>
        <taxon>Marasmiineae</taxon>
        <taxon>Marasmiaceae</taxon>
        <taxon>Marasmius</taxon>
    </lineage>
</organism>
<comment type="caution">
    <text evidence="2">The sequence shown here is derived from an EMBL/GenBank/DDBJ whole genome shotgun (WGS) entry which is preliminary data.</text>
</comment>
<reference evidence="2 3" key="1">
    <citation type="submission" date="2024-05" db="EMBL/GenBank/DDBJ databases">
        <title>A draft genome resource for the thread blight pathogen Marasmius tenuissimus strain MS-2.</title>
        <authorList>
            <person name="Yulfo-Soto G.E."/>
            <person name="Baruah I.K."/>
            <person name="Amoako-Attah I."/>
            <person name="Bukari Y."/>
            <person name="Meinhardt L.W."/>
            <person name="Bailey B.A."/>
            <person name="Cohen S.P."/>
        </authorList>
    </citation>
    <scope>NUCLEOTIDE SEQUENCE [LARGE SCALE GENOMIC DNA]</scope>
    <source>
        <strain evidence="2 3">MS-2</strain>
    </source>
</reference>